<protein>
    <submittedName>
        <fullName evidence="4">Gfo/Idh/MocA family oxidoreductase</fullName>
    </submittedName>
</protein>
<dbReference type="InterPro" id="IPR000683">
    <property type="entry name" value="Gfo/Idh/MocA-like_OxRdtase_N"/>
</dbReference>
<dbReference type="Pfam" id="PF01408">
    <property type="entry name" value="GFO_IDH_MocA"/>
    <property type="match status" value="1"/>
</dbReference>
<dbReference type="InterPro" id="IPR050463">
    <property type="entry name" value="Gfo/Idh/MocA_oxidrdct_glycsds"/>
</dbReference>
<dbReference type="PANTHER" id="PTHR43818:SF11">
    <property type="entry name" value="BCDNA.GH03377"/>
    <property type="match status" value="1"/>
</dbReference>
<dbReference type="Gene3D" id="3.40.50.720">
    <property type="entry name" value="NAD(P)-binding Rossmann-like Domain"/>
    <property type="match status" value="1"/>
</dbReference>
<proteinExistence type="predicted"/>
<dbReference type="RefSeq" id="WP_249313840.1">
    <property type="nucleotide sequence ID" value="NZ_JACRSU010000006.1"/>
</dbReference>
<feature type="domain" description="GFO/IDH/MocA-like oxidoreductase" evidence="3">
    <location>
        <begin position="131"/>
        <end position="265"/>
    </location>
</feature>
<evidence type="ECO:0000259" key="3">
    <source>
        <dbReference type="Pfam" id="PF22725"/>
    </source>
</evidence>
<sequence>MEKVNIGVVGCGNISGIYFQNLTTVFLNTNVYACADLDEARAKEAAEKYGIPHIMTLDEMLACPEIQIILNLTTPQSHYPICKKALEAGKHVYTEKPLSLHFDEGKELVRLAEKKGLLIGCAPDTFLGAGIQTCRKLIDSGFIGDLVGAAAFMLCPGHESWHPDPEFYYKTGGGPMFDMGPYYLTALVNLMGGAEEVCGMGSITFPNRTITSEKKFGTKMAVETDTHISGMIRFENGAIGTITTSFDVTKTSLPRIELYGTRGTLLVPDPNTFGGPVLLATKDGSGFREVPLTHNYSENSRGLGVSDMAKCILSSGENKASGALALHVLEMMEFFKTSDTQKLYHKMESRYEKTPPMCANVIQGEV</sequence>
<dbReference type="GO" id="GO:0000166">
    <property type="term" value="F:nucleotide binding"/>
    <property type="evidence" value="ECO:0007669"/>
    <property type="project" value="InterPro"/>
</dbReference>
<dbReference type="Pfam" id="PF22725">
    <property type="entry name" value="GFO_IDH_MocA_C3"/>
    <property type="match status" value="1"/>
</dbReference>
<dbReference type="Gene3D" id="3.30.360.10">
    <property type="entry name" value="Dihydrodipicolinate Reductase, domain 2"/>
    <property type="match status" value="1"/>
</dbReference>
<gene>
    <name evidence="4" type="ORF">H8698_12805</name>
</gene>
<reference evidence="4" key="1">
    <citation type="submission" date="2020-08" db="EMBL/GenBank/DDBJ databases">
        <title>Genome public.</title>
        <authorList>
            <person name="Liu C."/>
            <person name="Sun Q."/>
        </authorList>
    </citation>
    <scope>NUCLEOTIDE SEQUENCE</scope>
    <source>
        <strain evidence="4">H8</strain>
    </source>
</reference>
<dbReference type="Proteomes" id="UP000611762">
    <property type="component" value="Unassembled WGS sequence"/>
</dbReference>
<dbReference type="AlphaFoldDB" id="A0A926DMR3"/>
<feature type="domain" description="Gfo/Idh/MocA-like oxidoreductase N-terminal" evidence="2">
    <location>
        <begin position="4"/>
        <end position="119"/>
    </location>
</feature>
<comment type="caution">
    <text evidence="4">The sequence shown here is derived from an EMBL/GenBank/DDBJ whole genome shotgun (WGS) entry which is preliminary data.</text>
</comment>
<evidence type="ECO:0000256" key="1">
    <source>
        <dbReference type="ARBA" id="ARBA00023002"/>
    </source>
</evidence>
<evidence type="ECO:0000259" key="2">
    <source>
        <dbReference type="Pfam" id="PF01408"/>
    </source>
</evidence>
<dbReference type="InterPro" id="IPR036291">
    <property type="entry name" value="NAD(P)-bd_dom_sf"/>
</dbReference>
<keyword evidence="5" id="KW-1185">Reference proteome</keyword>
<dbReference type="SUPFAM" id="SSF55347">
    <property type="entry name" value="Glyceraldehyde-3-phosphate dehydrogenase-like, C-terminal domain"/>
    <property type="match status" value="1"/>
</dbReference>
<dbReference type="InterPro" id="IPR055170">
    <property type="entry name" value="GFO_IDH_MocA-like_dom"/>
</dbReference>
<evidence type="ECO:0000313" key="4">
    <source>
        <dbReference type="EMBL" id="MBC8541855.1"/>
    </source>
</evidence>
<organism evidence="4 5">
    <name type="scientific">Congzhengia minquanensis</name>
    <dbReference type="NCBI Taxonomy" id="2763657"/>
    <lineage>
        <taxon>Bacteria</taxon>
        <taxon>Bacillati</taxon>
        <taxon>Bacillota</taxon>
        <taxon>Clostridia</taxon>
        <taxon>Eubacteriales</taxon>
        <taxon>Oscillospiraceae</taxon>
        <taxon>Congzhengia</taxon>
    </lineage>
</organism>
<dbReference type="PANTHER" id="PTHR43818">
    <property type="entry name" value="BCDNA.GH03377"/>
    <property type="match status" value="1"/>
</dbReference>
<dbReference type="EMBL" id="JACRSU010000006">
    <property type="protein sequence ID" value="MBC8541855.1"/>
    <property type="molecule type" value="Genomic_DNA"/>
</dbReference>
<accession>A0A926DMR3</accession>
<name>A0A926DMR3_9FIRM</name>
<evidence type="ECO:0000313" key="5">
    <source>
        <dbReference type="Proteomes" id="UP000611762"/>
    </source>
</evidence>
<dbReference type="GO" id="GO:0016491">
    <property type="term" value="F:oxidoreductase activity"/>
    <property type="evidence" value="ECO:0007669"/>
    <property type="project" value="UniProtKB-KW"/>
</dbReference>
<dbReference type="SUPFAM" id="SSF51735">
    <property type="entry name" value="NAD(P)-binding Rossmann-fold domains"/>
    <property type="match status" value="1"/>
</dbReference>
<keyword evidence="1" id="KW-0560">Oxidoreductase</keyword>